<sequence>MMILYGLVILISVVLDQLVKWWVVQNISLGETIGQNPIMTLTFIKNEGAAWSILEGKLWFFVLITIIALTVFPYMLYKNRNNSKWLTVGLSLIIGGTIGNFIDRVRLNYVVDMFQTEFIRFPIFNVADVALSIGVACLFFYLIFIEGKERSNKLK</sequence>
<dbReference type="GO" id="GO:0004190">
    <property type="term" value="F:aspartic-type endopeptidase activity"/>
    <property type="evidence" value="ECO:0007669"/>
    <property type="project" value="UniProtKB-UniRule"/>
</dbReference>
<gene>
    <name evidence="9" type="primary">lspA</name>
    <name evidence="12" type="ORF">ESZ54_12340</name>
</gene>
<keyword evidence="7 9" id="KW-1133">Transmembrane helix</keyword>
<dbReference type="GO" id="GO:0005886">
    <property type="term" value="C:plasma membrane"/>
    <property type="evidence" value="ECO:0007669"/>
    <property type="project" value="UniProtKB-SubCell"/>
</dbReference>
<keyword evidence="2 9" id="KW-1003">Cell membrane</keyword>
<accession>A0A4S3B670</accession>
<dbReference type="Proteomes" id="UP000310506">
    <property type="component" value="Unassembled WGS sequence"/>
</dbReference>
<evidence type="ECO:0000313" key="12">
    <source>
        <dbReference type="EMBL" id="THB60085.1"/>
    </source>
</evidence>
<dbReference type="NCBIfam" id="TIGR00077">
    <property type="entry name" value="lspA"/>
    <property type="match status" value="1"/>
</dbReference>
<dbReference type="OrthoDB" id="9810259at2"/>
<keyword evidence="6 9" id="KW-0378">Hydrolase</keyword>
<evidence type="ECO:0000256" key="9">
    <source>
        <dbReference type="HAMAP-Rule" id="MF_00161"/>
    </source>
</evidence>
<dbReference type="PRINTS" id="PR00781">
    <property type="entry name" value="LIPOSIGPTASE"/>
</dbReference>
<evidence type="ECO:0000256" key="8">
    <source>
        <dbReference type="ARBA" id="ARBA00023136"/>
    </source>
</evidence>
<keyword evidence="5 9" id="KW-0064">Aspartyl protease</keyword>
<dbReference type="EMBL" id="SDGV01000045">
    <property type="protein sequence ID" value="THB60085.1"/>
    <property type="molecule type" value="Genomic_DNA"/>
</dbReference>
<name>A0A4S3B670_9ENTE</name>
<comment type="catalytic activity">
    <reaction evidence="9 10">
        <text>Release of signal peptides from bacterial membrane prolipoproteins. Hydrolyzes -Xaa-Yaa-Zaa-|-(S,diacylglyceryl)Cys-, in which Xaa is hydrophobic (preferably Leu), and Yaa (Ala or Ser) and Zaa (Gly or Ala) have small, neutral side chains.</text>
        <dbReference type="EC" id="3.4.23.36"/>
    </reaction>
</comment>
<keyword evidence="13" id="KW-1185">Reference proteome</keyword>
<feature type="active site" evidence="9">
    <location>
        <position position="112"/>
    </location>
</feature>
<dbReference type="UniPathway" id="UPA00665"/>
<organism evidence="12 13">
    <name type="scientific">Vagococcus silagei</name>
    <dbReference type="NCBI Taxonomy" id="2508885"/>
    <lineage>
        <taxon>Bacteria</taxon>
        <taxon>Bacillati</taxon>
        <taxon>Bacillota</taxon>
        <taxon>Bacilli</taxon>
        <taxon>Lactobacillales</taxon>
        <taxon>Enterococcaceae</taxon>
        <taxon>Vagococcus</taxon>
    </lineage>
</organism>
<comment type="caution">
    <text evidence="12">The sequence shown here is derived from an EMBL/GenBank/DDBJ whole genome shotgun (WGS) entry which is preliminary data.</text>
</comment>
<dbReference type="HAMAP" id="MF_00161">
    <property type="entry name" value="LspA"/>
    <property type="match status" value="1"/>
</dbReference>
<evidence type="ECO:0000256" key="10">
    <source>
        <dbReference type="RuleBase" id="RU000594"/>
    </source>
</evidence>
<feature type="transmembrane region" description="Helical" evidence="9">
    <location>
        <begin position="58"/>
        <end position="77"/>
    </location>
</feature>
<dbReference type="PANTHER" id="PTHR33695">
    <property type="entry name" value="LIPOPROTEIN SIGNAL PEPTIDASE"/>
    <property type="match status" value="1"/>
</dbReference>
<feature type="transmembrane region" description="Helical" evidence="9">
    <location>
        <begin position="84"/>
        <end position="102"/>
    </location>
</feature>
<evidence type="ECO:0000256" key="1">
    <source>
        <dbReference type="ARBA" id="ARBA00006139"/>
    </source>
</evidence>
<evidence type="ECO:0000256" key="6">
    <source>
        <dbReference type="ARBA" id="ARBA00022801"/>
    </source>
</evidence>
<comment type="pathway">
    <text evidence="9">Protein modification; lipoprotein biosynthesis (signal peptide cleavage).</text>
</comment>
<comment type="caution">
    <text evidence="9">Lacks conserved residue(s) required for the propagation of feature annotation.</text>
</comment>
<comment type="similarity">
    <text evidence="1 9 11">Belongs to the peptidase A8 family.</text>
</comment>
<comment type="function">
    <text evidence="9 10">This protein specifically catalyzes the removal of signal peptides from prolipoproteins.</text>
</comment>
<evidence type="ECO:0000256" key="5">
    <source>
        <dbReference type="ARBA" id="ARBA00022750"/>
    </source>
</evidence>
<dbReference type="AlphaFoldDB" id="A0A4S3B670"/>
<dbReference type="GO" id="GO:0006508">
    <property type="term" value="P:proteolysis"/>
    <property type="evidence" value="ECO:0007669"/>
    <property type="project" value="UniProtKB-KW"/>
</dbReference>
<dbReference type="Pfam" id="PF01252">
    <property type="entry name" value="Peptidase_A8"/>
    <property type="match status" value="1"/>
</dbReference>
<protein>
    <recommendedName>
        <fullName evidence="9">Lipoprotein signal peptidase</fullName>
        <ecNumber evidence="9">3.4.23.36</ecNumber>
    </recommendedName>
    <alternativeName>
        <fullName evidence="9">Prolipoprotein signal peptidase</fullName>
    </alternativeName>
    <alternativeName>
        <fullName evidence="9">Signal peptidase II</fullName>
        <shortName evidence="9">SPase II</shortName>
    </alternativeName>
</protein>
<dbReference type="RefSeq" id="WP_136137954.1">
    <property type="nucleotide sequence ID" value="NZ_SDGV01000045.1"/>
</dbReference>
<evidence type="ECO:0000256" key="4">
    <source>
        <dbReference type="ARBA" id="ARBA00022692"/>
    </source>
</evidence>
<evidence type="ECO:0000313" key="13">
    <source>
        <dbReference type="Proteomes" id="UP000310506"/>
    </source>
</evidence>
<dbReference type="EC" id="3.4.23.36" evidence="9"/>
<feature type="active site" evidence="9">
    <location>
        <position position="128"/>
    </location>
</feature>
<evidence type="ECO:0000256" key="2">
    <source>
        <dbReference type="ARBA" id="ARBA00022475"/>
    </source>
</evidence>
<comment type="subcellular location">
    <subcellularLocation>
        <location evidence="9">Cell membrane</location>
        <topology evidence="9">Multi-pass membrane protein</topology>
    </subcellularLocation>
</comment>
<reference evidence="12 13" key="1">
    <citation type="submission" date="2019-01" db="EMBL/GenBank/DDBJ databases">
        <title>Vagococcus silagei sp. nov. isolated from brewer's grain.</title>
        <authorList>
            <person name="Guu J.-R."/>
        </authorList>
    </citation>
    <scope>NUCLEOTIDE SEQUENCE [LARGE SCALE GENOMIC DNA]</scope>
    <source>
        <strain evidence="12 13">2B-2</strain>
    </source>
</reference>
<keyword evidence="3 9" id="KW-0645">Protease</keyword>
<proteinExistence type="inferred from homology"/>
<dbReference type="InterPro" id="IPR001872">
    <property type="entry name" value="Peptidase_A8"/>
</dbReference>
<feature type="transmembrane region" description="Helical" evidence="9">
    <location>
        <begin position="122"/>
        <end position="145"/>
    </location>
</feature>
<dbReference type="PROSITE" id="PS00855">
    <property type="entry name" value="SPASE_II"/>
    <property type="match status" value="1"/>
</dbReference>
<evidence type="ECO:0000256" key="7">
    <source>
        <dbReference type="ARBA" id="ARBA00022989"/>
    </source>
</evidence>
<keyword evidence="8 9" id="KW-0472">Membrane</keyword>
<evidence type="ECO:0000256" key="11">
    <source>
        <dbReference type="RuleBase" id="RU004181"/>
    </source>
</evidence>
<keyword evidence="4 9" id="KW-0812">Transmembrane</keyword>
<evidence type="ECO:0000256" key="3">
    <source>
        <dbReference type="ARBA" id="ARBA00022670"/>
    </source>
</evidence>
<dbReference type="PANTHER" id="PTHR33695:SF1">
    <property type="entry name" value="LIPOPROTEIN SIGNAL PEPTIDASE"/>
    <property type="match status" value="1"/>
</dbReference>